<keyword evidence="3 5" id="KW-0269">Exonuclease</keyword>
<keyword evidence="2 5" id="KW-0378">Hydrolase</keyword>
<evidence type="ECO:0000256" key="3">
    <source>
        <dbReference type="ARBA" id="ARBA00022839"/>
    </source>
</evidence>
<dbReference type="SUPFAM" id="SSF53098">
    <property type="entry name" value="Ribonuclease H-like"/>
    <property type="match status" value="1"/>
</dbReference>
<evidence type="ECO:0000259" key="4">
    <source>
        <dbReference type="SMART" id="SM00479"/>
    </source>
</evidence>
<evidence type="ECO:0000256" key="1">
    <source>
        <dbReference type="ARBA" id="ARBA00022722"/>
    </source>
</evidence>
<dbReference type="SMART" id="SM00479">
    <property type="entry name" value="EXOIII"/>
    <property type="match status" value="1"/>
</dbReference>
<evidence type="ECO:0000313" key="5">
    <source>
        <dbReference type="EMBL" id="MEA1079194.1"/>
    </source>
</evidence>
<dbReference type="InterPro" id="IPR047201">
    <property type="entry name" value="ERI-1_3'hExo-like"/>
</dbReference>
<dbReference type="PANTHER" id="PTHR23044">
    <property type="entry name" value="3'-5' EXONUCLEASE ERI1-RELATED"/>
    <property type="match status" value="1"/>
</dbReference>
<accession>A0ABU5NTQ3</accession>
<dbReference type="EC" id="3.1.-.-" evidence="5"/>
<dbReference type="Gene3D" id="3.30.420.10">
    <property type="entry name" value="Ribonuclease H-like superfamily/Ribonuclease H"/>
    <property type="match status" value="1"/>
</dbReference>
<organism evidence="5 6">
    <name type="scientific">Marinobacter qingdaonensis</name>
    <dbReference type="NCBI Taxonomy" id="3108486"/>
    <lineage>
        <taxon>Bacteria</taxon>
        <taxon>Pseudomonadati</taxon>
        <taxon>Pseudomonadota</taxon>
        <taxon>Gammaproteobacteria</taxon>
        <taxon>Pseudomonadales</taxon>
        <taxon>Marinobacteraceae</taxon>
        <taxon>Marinobacter</taxon>
    </lineage>
</organism>
<name>A0ABU5NTQ3_9GAMM</name>
<evidence type="ECO:0000256" key="2">
    <source>
        <dbReference type="ARBA" id="ARBA00022801"/>
    </source>
</evidence>
<sequence length="200" mass="22830">MGSLNNHSPLLVVDLEATCWESRKAPSSQPQSIHNMEIIEFGCALATRDGTLLDSKSFLVRPVRHPHLSNFCRKLTGISQTMVDTAPGFTEVCQEIDTWLGCPAEEFIWCSWGNYDRFHIQAESEQCGSPPGFLNYPHLNLKRIWRRTTGQKKKNGLAHALAFHELEFEGKHHRGVDDARNIVRLLPFMDWSLETELTNR</sequence>
<dbReference type="EMBL" id="JAYDCJ010000001">
    <property type="protein sequence ID" value="MEA1079194.1"/>
    <property type="molecule type" value="Genomic_DNA"/>
</dbReference>
<dbReference type="InterPro" id="IPR013520">
    <property type="entry name" value="Ribonucl_H"/>
</dbReference>
<dbReference type="Pfam" id="PF00929">
    <property type="entry name" value="RNase_T"/>
    <property type="match status" value="1"/>
</dbReference>
<feature type="domain" description="Exonuclease" evidence="4">
    <location>
        <begin position="9"/>
        <end position="195"/>
    </location>
</feature>
<evidence type="ECO:0000313" key="6">
    <source>
        <dbReference type="Proteomes" id="UP001305746"/>
    </source>
</evidence>
<proteinExistence type="predicted"/>
<gene>
    <name evidence="5" type="ORF">U5822_00845</name>
</gene>
<dbReference type="InterPro" id="IPR036397">
    <property type="entry name" value="RNaseH_sf"/>
</dbReference>
<keyword evidence="1" id="KW-0540">Nuclease</keyword>
<dbReference type="Proteomes" id="UP001305746">
    <property type="component" value="Unassembled WGS sequence"/>
</dbReference>
<dbReference type="RefSeq" id="WP_322853730.1">
    <property type="nucleotide sequence ID" value="NZ_JAYDCJ010000001.1"/>
</dbReference>
<dbReference type="InterPro" id="IPR012337">
    <property type="entry name" value="RNaseH-like_sf"/>
</dbReference>
<comment type="caution">
    <text evidence="5">The sequence shown here is derived from an EMBL/GenBank/DDBJ whole genome shotgun (WGS) entry which is preliminary data.</text>
</comment>
<dbReference type="GO" id="GO:0004527">
    <property type="term" value="F:exonuclease activity"/>
    <property type="evidence" value="ECO:0007669"/>
    <property type="project" value="UniProtKB-KW"/>
</dbReference>
<reference evidence="5 6" key="1">
    <citation type="submission" date="2023-12" db="EMBL/GenBank/DDBJ databases">
        <title>Marinobacter qingdaonensis sp. nov., isolated from the intertidal sediment of Qingdao, PR China.</title>
        <authorList>
            <person name="Li Y."/>
        </authorList>
    </citation>
    <scope>NUCLEOTIDE SEQUENCE [LARGE SCALE GENOMIC DNA]</scope>
    <source>
        <strain evidence="5 6">ASW11-75</strain>
    </source>
</reference>
<dbReference type="PANTHER" id="PTHR23044:SF61">
    <property type="entry name" value="3'-5' EXORIBONUCLEASE 1-RELATED"/>
    <property type="match status" value="1"/>
</dbReference>
<keyword evidence="6" id="KW-1185">Reference proteome</keyword>
<dbReference type="CDD" id="cd06133">
    <property type="entry name" value="ERI-1_3'hExo_like"/>
    <property type="match status" value="1"/>
</dbReference>
<dbReference type="InterPro" id="IPR051274">
    <property type="entry name" value="3-5_Exoribonuclease"/>
</dbReference>
<protein>
    <submittedName>
        <fullName evidence="5">3'-5' exonuclease</fullName>
        <ecNumber evidence="5">3.1.-.-</ecNumber>
    </submittedName>
</protein>